<evidence type="ECO:0000313" key="3">
    <source>
        <dbReference type="Proteomes" id="UP000031623"/>
    </source>
</evidence>
<dbReference type="AlphaFoldDB" id="A0A090BUR8"/>
<sequence>MKHSALTWVKPTIDESLKQTRQALEQFVENPSDTAPLQQCVVWLHEIYGALNVLELQTAGLLVQDVELTIKSLLAGKIDNNESTYDILMRSLIQLPNYLDHLAIVQRDMPLALLPLLNELRTLRKQTPLVANSLFTPDLTVEVPQLKSVSLPDDKLKEYLHKMRVAYQKGLVTLIKNPKQPVEGLKFIYTVMQRLQQATGTAPVSKVWWITEGILEALLQKGLDTNNAILNLLKQLDVVIKQIVEHGNTALRAAPPKALLTNLLYFAAHAHSKGKQITEVKKVFKLEDYFPPESTLATARLVFSGPDIELMKIVVTLLKDDFARVEETLDIFNRADNPNVTELSPLVSLLRDMANTLGLLGLMAQRQSMLVQSSLILEISEGRKSPELATLLELANALLKINSALDILAVQGVHARQRLQQSPDTEFSDTPQFRIILGVVVDEAKTELAQVIQPLVTFIDSSTKDEALLEVPSRLKQVEGCLSILSHHRAAKLLSICNKYIEKTFIREAVVPAEEKLKALADVLISLELYLDTLAGNPMDGKNILDITEKRLSIVLANR</sequence>
<dbReference type="InterPro" id="IPR058661">
    <property type="entry name" value="FimL_2nd"/>
</dbReference>
<keyword evidence="3" id="KW-1185">Reference proteome</keyword>
<dbReference type="Gene3D" id="1.20.120.160">
    <property type="entry name" value="HPT domain"/>
    <property type="match status" value="1"/>
</dbReference>
<organism evidence="2 3">
    <name type="scientific">Thioploca ingrica</name>
    <dbReference type="NCBI Taxonomy" id="40754"/>
    <lineage>
        <taxon>Bacteria</taxon>
        <taxon>Pseudomonadati</taxon>
        <taxon>Pseudomonadota</taxon>
        <taxon>Gammaproteobacteria</taxon>
        <taxon>Thiotrichales</taxon>
        <taxon>Thiotrichaceae</taxon>
        <taxon>Thioploca</taxon>
    </lineage>
</organism>
<dbReference type="HOGENOM" id="CLU_017911_0_0_6"/>
<evidence type="ECO:0000313" key="2">
    <source>
        <dbReference type="EMBL" id="BAP55581.1"/>
    </source>
</evidence>
<dbReference type="EMBL" id="AP014633">
    <property type="protein sequence ID" value="BAP55581.1"/>
    <property type="molecule type" value="Genomic_DNA"/>
</dbReference>
<gene>
    <name evidence="2" type="ORF">THII_1284</name>
</gene>
<dbReference type="InterPro" id="IPR036641">
    <property type="entry name" value="HPT_dom_sf"/>
</dbReference>
<accession>A0A090BUR8</accession>
<proteinExistence type="predicted"/>
<protein>
    <recommendedName>
        <fullName evidence="1">Scaffold protein FimL second domain-containing protein</fullName>
    </recommendedName>
</protein>
<dbReference type="KEGG" id="tig:THII_1284"/>
<dbReference type="Proteomes" id="UP000031623">
    <property type="component" value="Chromosome"/>
</dbReference>
<name>A0A090BUR8_9GAMM</name>
<dbReference type="STRING" id="40754.THII_1284"/>
<dbReference type="OrthoDB" id="9803176at2"/>
<reference evidence="2 3" key="1">
    <citation type="journal article" date="2014" name="ISME J.">
        <title>Ecophysiology of Thioploca ingrica as revealed by the complete genome sequence supplemented with proteomic evidence.</title>
        <authorList>
            <person name="Kojima H."/>
            <person name="Ogura Y."/>
            <person name="Yamamoto N."/>
            <person name="Togashi T."/>
            <person name="Mori H."/>
            <person name="Watanabe T."/>
            <person name="Nemoto F."/>
            <person name="Kurokawa K."/>
            <person name="Hayashi T."/>
            <person name="Fukui M."/>
        </authorList>
    </citation>
    <scope>NUCLEOTIDE SEQUENCE [LARGE SCALE GENOMIC DNA]</scope>
</reference>
<dbReference type="Pfam" id="PF26379">
    <property type="entry name" value="FimL_2nd"/>
    <property type="match status" value="1"/>
</dbReference>
<feature type="domain" description="Scaffold protein FimL second" evidence="1">
    <location>
        <begin position="153"/>
        <end position="294"/>
    </location>
</feature>
<dbReference type="GO" id="GO:0000160">
    <property type="term" value="P:phosphorelay signal transduction system"/>
    <property type="evidence" value="ECO:0007669"/>
    <property type="project" value="InterPro"/>
</dbReference>
<dbReference type="SUPFAM" id="SSF47226">
    <property type="entry name" value="Histidine-containing phosphotransfer domain, HPT domain"/>
    <property type="match status" value="1"/>
</dbReference>
<evidence type="ECO:0000259" key="1">
    <source>
        <dbReference type="Pfam" id="PF26379"/>
    </source>
</evidence>